<keyword evidence="1" id="KW-0732">Signal</keyword>
<dbReference type="EMBL" id="FNAG01000004">
    <property type="protein sequence ID" value="SDD62386.1"/>
    <property type="molecule type" value="Genomic_DNA"/>
</dbReference>
<dbReference type="InterPro" id="IPR025392">
    <property type="entry name" value="DUF4124"/>
</dbReference>
<dbReference type="GO" id="GO:0004222">
    <property type="term" value="F:metalloendopeptidase activity"/>
    <property type="evidence" value="ECO:0007669"/>
    <property type="project" value="TreeGrafter"/>
</dbReference>
<dbReference type="STRING" id="265719.SAMN04488509_104196"/>
<evidence type="ECO:0000259" key="3">
    <source>
        <dbReference type="Pfam" id="PF13511"/>
    </source>
</evidence>
<evidence type="ECO:0000259" key="2">
    <source>
        <dbReference type="Pfam" id="PF01551"/>
    </source>
</evidence>
<dbReference type="PANTHER" id="PTHR21666:SF294">
    <property type="entry name" value="PEPTIDASE M23"/>
    <property type="match status" value="1"/>
</dbReference>
<reference evidence="4 5" key="1">
    <citation type="submission" date="2016-10" db="EMBL/GenBank/DDBJ databases">
        <authorList>
            <person name="de Groot N.N."/>
        </authorList>
    </citation>
    <scope>NUCLEOTIDE SEQUENCE [LARGE SCALE GENOMIC DNA]</scope>
    <source>
        <strain evidence="4 5">DSM 16957</strain>
    </source>
</reference>
<organism evidence="4 5">
    <name type="scientific">Aquimonas voraii</name>
    <dbReference type="NCBI Taxonomy" id="265719"/>
    <lineage>
        <taxon>Bacteria</taxon>
        <taxon>Pseudomonadati</taxon>
        <taxon>Pseudomonadota</taxon>
        <taxon>Gammaproteobacteria</taxon>
        <taxon>Lysobacterales</taxon>
        <taxon>Lysobacteraceae</taxon>
        <taxon>Aquimonas</taxon>
    </lineage>
</organism>
<gene>
    <name evidence="4" type="ORF">SAMN04488509_104196</name>
</gene>
<evidence type="ECO:0008006" key="6">
    <source>
        <dbReference type="Google" id="ProtNLM"/>
    </source>
</evidence>
<evidence type="ECO:0000313" key="4">
    <source>
        <dbReference type="EMBL" id="SDD62386.1"/>
    </source>
</evidence>
<dbReference type="InterPro" id="IPR011055">
    <property type="entry name" value="Dup_hybrid_motif"/>
</dbReference>
<evidence type="ECO:0000313" key="5">
    <source>
        <dbReference type="Proteomes" id="UP000199603"/>
    </source>
</evidence>
<feature type="signal peptide" evidence="1">
    <location>
        <begin position="1"/>
        <end position="21"/>
    </location>
</feature>
<dbReference type="RefSeq" id="WP_091241963.1">
    <property type="nucleotide sequence ID" value="NZ_FNAG01000004.1"/>
</dbReference>
<evidence type="ECO:0000256" key="1">
    <source>
        <dbReference type="SAM" id="SignalP"/>
    </source>
</evidence>
<feature type="chain" id="PRO_5011786759" description="Murein DD-endopeptidase MepM and murein hydrolase activator NlpD, contain LysM domain" evidence="1">
    <location>
        <begin position="22"/>
        <end position="301"/>
    </location>
</feature>
<sequence length="301" mass="32468">MRHRLPLLIPLALTLALPASAQTVYKLVRPDGTVHYTDRRPADIDGVETIQVRAEVQQIARLRVESDRELRHAVVGNVLHGPLEIRLLAAEASNLQSEPALPLRTVLTGEGEQRVAVFGPLDPAQGWGFSLQLQAMPGDPRAVHEDVDYALPFEGDGWRIDQGWGGRFSHTSPESRHAVDFSAPEGTPVLAAREGVVMQIADDFRGAGLDLEKYGARANFVRVLHADGSMGLYAHLAPESARVRPGARVRAGQVIGAVGSTGYSTGPHLHFVVQVNRGLKLESVPFRMQGPGGALRIPGAP</sequence>
<protein>
    <recommendedName>
        <fullName evidence="6">Murein DD-endopeptidase MepM and murein hydrolase activator NlpD, contain LysM domain</fullName>
    </recommendedName>
</protein>
<dbReference type="InterPro" id="IPR050570">
    <property type="entry name" value="Cell_wall_metabolism_enzyme"/>
</dbReference>
<dbReference type="Pfam" id="PF13511">
    <property type="entry name" value="DUF4124"/>
    <property type="match status" value="1"/>
</dbReference>
<feature type="domain" description="M23ase beta-sheet core" evidence="2">
    <location>
        <begin position="177"/>
        <end position="276"/>
    </location>
</feature>
<dbReference type="OrthoDB" id="5489603at2"/>
<proteinExistence type="predicted"/>
<dbReference type="Proteomes" id="UP000199603">
    <property type="component" value="Unassembled WGS sequence"/>
</dbReference>
<feature type="domain" description="DUF4124" evidence="3">
    <location>
        <begin position="11"/>
        <end position="59"/>
    </location>
</feature>
<dbReference type="SUPFAM" id="SSF51261">
    <property type="entry name" value="Duplicated hybrid motif"/>
    <property type="match status" value="1"/>
</dbReference>
<dbReference type="PANTHER" id="PTHR21666">
    <property type="entry name" value="PEPTIDASE-RELATED"/>
    <property type="match status" value="1"/>
</dbReference>
<accession>A0A1G6WBG0</accession>
<dbReference type="CDD" id="cd12797">
    <property type="entry name" value="M23_peptidase"/>
    <property type="match status" value="1"/>
</dbReference>
<dbReference type="Pfam" id="PF01551">
    <property type="entry name" value="Peptidase_M23"/>
    <property type="match status" value="1"/>
</dbReference>
<keyword evidence="5" id="KW-1185">Reference proteome</keyword>
<name>A0A1G6WBG0_9GAMM</name>
<dbReference type="InterPro" id="IPR016047">
    <property type="entry name" value="M23ase_b-sheet_dom"/>
</dbReference>
<dbReference type="AlphaFoldDB" id="A0A1G6WBG0"/>
<dbReference type="Gene3D" id="2.70.70.10">
    <property type="entry name" value="Glucose Permease (Domain IIA)"/>
    <property type="match status" value="1"/>
</dbReference>